<dbReference type="Gene3D" id="3.40.720.10">
    <property type="entry name" value="Alkaline Phosphatase, subunit A"/>
    <property type="match status" value="1"/>
</dbReference>
<protein>
    <submittedName>
        <fullName evidence="6">Arylsulfatase</fullName>
    </submittedName>
</protein>
<evidence type="ECO:0000256" key="1">
    <source>
        <dbReference type="ARBA" id="ARBA00008779"/>
    </source>
</evidence>
<keyword evidence="2" id="KW-0479">Metal-binding</keyword>
<dbReference type="InterPro" id="IPR050738">
    <property type="entry name" value="Sulfatase"/>
</dbReference>
<reference evidence="6 7" key="1">
    <citation type="journal article" date="2015" name="Stand. Genomic Sci.">
        <title>Genomic Encyclopedia of Bacterial and Archaeal Type Strains, Phase III: the genomes of soil and plant-associated and newly described type strains.</title>
        <authorList>
            <person name="Whitman W.B."/>
            <person name="Woyke T."/>
            <person name="Klenk H.P."/>
            <person name="Zhou Y."/>
            <person name="Lilburn T.G."/>
            <person name="Beck B.J."/>
            <person name="De Vos P."/>
            <person name="Vandamme P."/>
            <person name="Eisen J.A."/>
            <person name="Garrity G."/>
            <person name="Hugenholtz P."/>
            <person name="Kyrpides N.C."/>
        </authorList>
    </citation>
    <scope>NUCLEOTIDE SEQUENCE [LARGE SCALE GENOMIC DNA]</scope>
    <source>
        <strain evidence="6 7">VKM Ac-2538</strain>
    </source>
</reference>
<dbReference type="SUPFAM" id="SSF53649">
    <property type="entry name" value="Alkaline phosphatase-like"/>
    <property type="match status" value="1"/>
</dbReference>
<evidence type="ECO:0000313" key="6">
    <source>
        <dbReference type="EMBL" id="TCO09080.1"/>
    </source>
</evidence>
<dbReference type="EMBL" id="SLWM01000041">
    <property type="protein sequence ID" value="TCO09080.1"/>
    <property type="molecule type" value="Genomic_DNA"/>
</dbReference>
<comment type="similarity">
    <text evidence="1">Belongs to the sulfatase family.</text>
</comment>
<feature type="domain" description="Sulfatase N-terminal" evidence="5">
    <location>
        <begin position="58"/>
        <end position="471"/>
    </location>
</feature>
<evidence type="ECO:0000313" key="7">
    <source>
        <dbReference type="Proteomes" id="UP000295818"/>
    </source>
</evidence>
<organism evidence="6 7">
    <name type="scientific">Kribbella orskensis</name>
    <dbReference type="NCBI Taxonomy" id="2512216"/>
    <lineage>
        <taxon>Bacteria</taxon>
        <taxon>Bacillati</taxon>
        <taxon>Actinomycetota</taxon>
        <taxon>Actinomycetes</taxon>
        <taxon>Propionibacteriales</taxon>
        <taxon>Kribbellaceae</taxon>
        <taxon>Kribbella</taxon>
    </lineage>
</organism>
<evidence type="ECO:0000256" key="4">
    <source>
        <dbReference type="ARBA" id="ARBA00022837"/>
    </source>
</evidence>
<dbReference type="PANTHER" id="PTHR42693">
    <property type="entry name" value="ARYLSULFATASE FAMILY MEMBER"/>
    <property type="match status" value="1"/>
</dbReference>
<dbReference type="Proteomes" id="UP000295818">
    <property type="component" value="Unassembled WGS sequence"/>
</dbReference>
<dbReference type="InterPro" id="IPR024607">
    <property type="entry name" value="Sulfatase_CS"/>
</dbReference>
<proteinExistence type="inferred from homology"/>
<keyword evidence="4" id="KW-0106">Calcium</keyword>
<dbReference type="PROSITE" id="PS00523">
    <property type="entry name" value="SULFATASE_1"/>
    <property type="match status" value="1"/>
</dbReference>
<accession>A0ABY2B6X6</accession>
<dbReference type="Gene3D" id="3.30.1120.10">
    <property type="match status" value="1"/>
</dbReference>
<dbReference type="PANTHER" id="PTHR42693:SF43">
    <property type="entry name" value="BLL2667 PROTEIN"/>
    <property type="match status" value="1"/>
</dbReference>
<name>A0ABY2B6X6_9ACTN</name>
<gene>
    <name evidence="6" type="ORF">EV644_14126</name>
</gene>
<dbReference type="CDD" id="cd16025">
    <property type="entry name" value="PAS_like"/>
    <property type="match status" value="1"/>
</dbReference>
<evidence type="ECO:0000256" key="3">
    <source>
        <dbReference type="ARBA" id="ARBA00022801"/>
    </source>
</evidence>
<dbReference type="InterPro" id="IPR017850">
    <property type="entry name" value="Alkaline_phosphatase_core_sf"/>
</dbReference>
<keyword evidence="3" id="KW-0378">Hydrolase</keyword>
<keyword evidence="7" id="KW-1185">Reference proteome</keyword>
<dbReference type="RefSeq" id="WP_132197221.1">
    <property type="nucleotide sequence ID" value="NZ_SLWM01000041.1"/>
</dbReference>
<comment type="caution">
    <text evidence="6">The sequence shown here is derived from an EMBL/GenBank/DDBJ whole genome shotgun (WGS) entry which is preliminary data.</text>
</comment>
<evidence type="ECO:0000259" key="5">
    <source>
        <dbReference type="Pfam" id="PF00884"/>
    </source>
</evidence>
<dbReference type="Pfam" id="PF00884">
    <property type="entry name" value="Sulfatase"/>
    <property type="match status" value="1"/>
</dbReference>
<sequence length="781" mass="86105">MSDGEPRVEFVRIPSESPGRLGEVLPIPPPRFEPMSEPDWRRVQAPERFQVRPPAGAPNVVIVLMDQFSYADPSTFGGPIRTPTLERLASGGVTYPNFHVNALCSPTRMSLLTGRNQHQCSAATVVDTSTGFPGDTGVRPDSCATVGEILRRWGYVTSYFGKCHEVPPYEVSVSGPFDRWPAHSGWDKFYGYLAGEQSSLNPNLIDGVTHIGTPNDPDYHFNVDMTDQAIAWVQATRSLTPDRPFCLYYSSSAGHPPHTPPKAWLDQGLYRGEFDQGWDRMREEILARQKELGIVPPDTDLAANPDYIPPWADLSEDQKTVYVRQMEVYATLVESADHEVGRVVDAIEELGELDNTLIFYIAGDNGGSSIGDINGVFVEWGPLNGAPEDIPYLLSRLDEYGGPKSYPNYSVGWACAGATPATWCIQMAHAGGNMAGTVVHWPNGIESKGEIRRQYTSVIDVVPTILEAVGIPEPKIVNGHEQTPMAGVSMAYSFDESDAPERHTTQYNEVSGNRSIYHEGWLAAVVHRAPWEPAPRVVGFEQDQWELYHLAEDFGLAHDVAEEYPDKLEELKALFHQEAIKYGVYPLDDRAFERLNPVAAGRPDLMAGRTELTLYSGMTGMTENNFINTKAVSYRISAEIEVPQDGAEGVVLSQAGQTGGWSLYVKNGKPKYAYNWLARETYTIEGDERLPSGEVKLDFEFDYDGGGLNNGATGRLYVNGSQVAEGRIDKTMGAIYSLAGETADVGVDAWSPVIDDYDPWDNAFTGTIRKITIKQQAPESA</sequence>
<dbReference type="InterPro" id="IPR000917">
    <property type="entry name" value="Sulfatase_N"/>
</dbReference>
<evidence type="ECO:0000256" key="2">
    <source>
        <dbReference type="ARBA" id="ARBA00022723"/>
    </source>
</evidence>